<keyword evidence="2" id="KW-0238">DNA-binding</keyword>
<dbReference type="GO" id="GO:0003677">
    <property type="term" value="F:DNA binding"/>
    <property type="evidence" value="ECO:0007669"/>
    <property type="project" value="UniProtKB-KW"/>
</dbReference>
<dbReference type="PROSITE" id="PS50949">
    <property type="entry name" value="HTH_GNTR"/>
    <property type="match status" value="1"/>
</dbReference>
<evidence type="ECO:0000256" key="3">
    <source>
        <dbReference type="ARBA" id="ARBA00023163"/>
    </source>
</evidence>
<dbReference type="PANTHER" id="PTHR38445:SF9">
    <property type="entry name" value="HTH-TYPE TRANSCRIPTIONAL REPRESSOR YTRA"/>
    <property type="match status" value="1"/>
</dbReference>
<dbReference type="RefSeq" id="WP_105959968.1">
    <property type="nucleotide sequence ID" value="NZ_PVNS01000013.1"/>
</dbReference>
<dbReference type="Pfam" id="PF00392">
    <property type="entry name" value="GntR"/>
    <property type="match status" value="1"/>
</dbReference>
<dbReference type="OrthoDB" id="9801546at2"/>
<dbReference type="SUPFAM" id="SSF46785">
    <property type="entry name" value="Winged helix' DNA-binding domain"/>
    <property type="match status" value="1"/>
</dbReference>
<comment type="caution">
    <text evidence="5">The sequence shown here is derived from an EMBL/GenBank/DDBJ whole genome shotgun (WGS) entry which is preliminary data.</text>
</comment>
<dbReference type="GO" id="GO:0003700">
    <property type="term" value="F:DNA-binding transcription factor activity"/>
    <property type="evidence" value="ECO:0007669"/>
    <property type="project" value="InterPro"/>
</dbReference>
<dbReference type="InterPro" id="IPR000524">
    <property type="entry name" value="Tscrpt_reg_HTH_GntR"/>
</dbReference>
<accession>A0A2P6MEG9</accession>
<protein>
    <submittedName>
        <fullName evidence="5">GntR family transcriptional regulator</fullName>
    </submittedName>
</protein>
<keyword evidence="1" id="KW-0805">Transcription regulation</keyword>
<name>A0A2P6MEG9_ALKUR</name>
<organism evidence="5 6">
    <name type="scientific">Alkalicoccus urumqiensis</name>
    <name type="common">Bacillus urumqiensis</name>
    <dbReference type="NCBI Taxonomy" id="1548213"/>
    <lineage>
        <taxon>Bacteria</taxon>
        <taxon>Bacillati</taxon>
        <taxon>Bacillota</taxon>
        <taxon>Bacilli</taxon>
        <taxon>Bacillales</taxon>
        <taxon>Bacillaceae</taxon>
        <taxon>Alkalicoccus</taxon>
    </lineage>
</organism>
<dbReference type="CDD" id="cd07377">
    <property type="entry name" value="WHTH_GntR"/>
    <property type="match status" value="1"/>
</dbReference>
<dbReference type="Gene3D" id="1.10.10.10">
    <property type="entry name" value="Winged helix-like DNA-binding domain superfamily/Winged helix DNA-binding domain"/>
    <property type="match status" value="1"/>
</dbReference>
<reference evidence="5 6" key="1">
    <citation type="submission" date="2018-03" db="EMBL/GenBank/DDBJ databases">
        <title>Bacillus urumqiensis sp. nov., a moderately haloalkaliphilic bacterium isolated from a salt lake.</title>
        <authorList>
            <person name="Zhao B."/>
            <person name="Liao Z."/>
        </authorList>
    </citation>
    <scope>NUCLEOTIDE SEQUENCE [LARGE SCALE GENOMIC DNA]</scope>
    <source>
        <strain evidence="5 6">BZ-SZ-XJ18</strain>
    </source>
</reference>
<sequence length="131" mass="15014">MLFHIDTHSSSPIYEQITSQVKEMCYTGLLRPGEQLPSIRELSSQMVVNPNTVSRAYAELERSGLIVTIRGRGTFVAEVLPERSTPRERARLERMLRRQIIDSYYGGLTREQIRDVTEHCLNELEAPHDGN</sequence>
<dbReference type="EMBL" id="PVNS01000013">
    <property type="protein sequence ID" value="PRO64668.1"/>
    <property type="molecule type" value="Genomic_DNA"/>
</dbReference>
<gene>
    <name evidence="5" type="ORF">C6I21_13250</name>
</gene>
<dbReference type="InterPro" id="IPR036388">
    <property type="entry name" value="WH-like_DNA-bd_sf"/>
</dbReference>
<evidence type="ECO:0000259" key="4">
    <source>
        <dbReference type="PROSITE" id="PS50949"/>
    </source>
</evidence>
<dbReference type="SMART" id="SM00345">
    <property type="entry name" value="HTH_GNTR"/>
    <property type="match status" value="1"/>
</dbReference>
<feature type="domain" description="HTH gntR-type" evidence="4">
    <location>
        <begin position="11"/>
        <end position="79"/>
    </location>
</feature>
<evidence type="ECO:0000313" key="6">
    <source>
        <dbReference type="Proteomes" id="UP000243650"/>
    </source>
</evidence>
<evidence type="ECO:0000313" key="5">
    <source>
        <dbReference type="EMBL" id="PRO64668.1"/>
    </source>
</evidence>
<keyword evidence="6" id="KW-1185">Reference proteome</keyword>
<dbReference type="PANTHER" id="PTHR38445">
    <property type="entry name" value="HTH-TYPE TRANSCRIPTIONAL REPRESSOR YTRA"/>
    <property type="match status" value="1"/>
</dbReference>
<dbReference type="Proteomes" id="UP000243650">
    <property type="component" value="Unassembled WGS sequence"/>
</dbReference>
<dbReference type="AlphaFoldDB" id="A0A2P6MEG9"/>
<keyword evidence="3" id="KW-0804">Transcription</keyword>
<proteinExistence type="predicted"/>
<evidence type="ECO:0000256" key="1">
    <source>
        <dbReference type="ARBA" id="ARBA00023015"/>
    </source>
</evidence>
<dbReference type="InterPro" id="IPR036390">
    <property type="entry name" value="WH_DNA-bd_sf"/>
</dbReference>
<evidence type="ECO:0000256" key="2">
    <source>
        <dbReference type="ARBA" id="ARBA00023125"/>
    </source>
</evidence>